<organism evidence="3 4">
    <name type="scientific">Micromonospora acroterricola</name>
    <dbReference type="NCBI Taxonomy" id="2202421"/>
    <lineage>
        <taxon>Bacteria</taxon>
        <taxon>Bacillati</taxon>
        <taxon>Actinomycetota</taxon>
        <taxon>Actinomycetes</taxon>
        <taxon>Micromonosporales</taxon>
        <taxon>Micromonosporaceae</taxon>
        <taxon>Micromonospora</taxon>
    </lineage>
</organism>
<feature type="transmembrane region" description="Helical" evidence="2">
    <location>
        <begin position="622"/>
        <end position="644"/>
    </location>
</feature>
<dbReference type="InterPro" id="IPR043504">
    <property type="entry name" value="Peptidase_S1_PA_chymotrypsin"/>
</dbReference>
<sequence length="650" mass="66117">MQPDGPYRFTHVLGGCQVGKAWAAIDGQGRLVTVAVLDATVAANQTWREAFTATANALAQTPGGQQFAYADFGADAPWVAYPAEVGPGAEKLFRALGQDYQPVQGTIAGPSPAPGPAAPVSVPQQQVSAPPQPVSGAPQISAPPYAPWALHGDPIPVQPISAAPHPVSGAGSGSGGAIPAADTASPPDTPGPSTDVTTVDPFAAPVRRIQPSPPPQRRTGLWVGTAAVALAVALATGATVWAVVGDDAPAGPQTLPTTAGTTAFPTSPAVNPGLKPWAQAAPYSPEERALAIAAPSMVFVEAVFTGTLREAKSNVPLSVTPVTFKRRCSGFVVNPDGHMVTNGQCVRPSADAARERALYTLGRILIEQKKLAATGLDEYVRTKLSTTVFTGAEPGSEPTSQVFSQFNVARGDLTASPAIPGQVVRVLDPDAGNLALVKLTQPNLPAVELASGGAPGPGAALLVMGYRTTDADFRAATYTVESKPAQVAGTANQGSVSVSRLNDDVGIYSTGGVALDTAGRVVGVLDNDRAANGGANRALVPVAVVTGLLADAGTASSLADTDGVYRDGLDAFFAGRNGDAIASFDRVASASPVNLLAQAYRQNAVDRARLAGESGGVSRLPLALLAGLGGALLVGLVVLVVVLIRRRPRY</sequence>
<feature type="compositionally biased region" description="Low complexity" evidence="1">
    <location>
        <begin position="177"/>
        <end position="197"/>
    </location>
</feature>
<dbReference type="InterPro" id="IPR009003">
    <property type="entry name" value="Peptidase_S1_PA"/>
</dbReference>
<protein>
    <recommendedName>
        <fullName evidence="5">Trypsin-like peptidase domain-containing protein</fullName>
    </recommendedName>
</protein>
<dbReference type="SUPFAM" id="SSF50494">
    <property type="entry name" value="Trypsin-like serine proteases"/>
    <property type="match status" value="1"/>
</dbReference>
<feature type="region of interest" description="Disordered" evidence="1">
    <location>
        <begin position="103"/>
        <end position="140"/>
    </location>
</feature>
<accession>A0A317D263</accession>
<dbReference type="Pfam" id="PF13365">
    <property type="entry name" value="Trypsin_2"/>
    <property type="match status" value="1"/>
</dbReference>
<gene>
    <name evidence="3" type="ORF">DKT68_14695</name>
</gene>
<dbReference type="RefSeq" id="WP_109817969.1">
    <property type="nucleotide sequence ID" value="NZ_QGKR01000195.1"/>
</dbReference>
<evidence type="ECO:0000256" key="2">
    <source>
        <dbReference type="SAM" id="Phobius"/>
    </source>
</evidence>
<feature type="compositionally biased region" description="Low complexity" evidence="1">
    <location>
        <begin position="118"/>
        <end position="129"/>
    </location>
</feature>
<evidence type="ECO:0000313" key="3">
    <source>
        <dbReference type="EMBL" id="PWR08647.1"/>
    </source>
</evidence>
<dbReference type="AlphaFoldDB" id="A0A317D263"/>
<dbReference type="Gene3D" id="2.40.10.10">
    <property type="entry name" value="Trypsin-like serine proteases"/>
    <property type="match status" value="1"/>
</dbReference>
<feature type="region of interest" description="Disordered" evidence="1">
    <location>
        <begin position="156"/>
        <end position="197"/>
    </location>
</feature>
<dbReference type="Proteomes" id="UP000245410">
    <property type="component" value="Unassembled WGS sequence"/>
</dbReference>
<keyword evidence="2" id="KW-0812">Transmembrane</keyword>
<evidence type="ECO:0008006" key="5">
    <source>
        <dbReference type="Google" id="ProtNLM"/>
    </source>
</evidence>
<reference evidence="3 4" key="1">
    <citation type="submission" date="2018-05" db="EMBL/GenBank/DDBJ databases">
        <title>Micromonospora atacamensis sp. nov., a novel actinobacteria isolated from high altitude Atacama Desert soil.</title>
        <authorList>
            <person name="Carro L."/>
            <person name="Golinska P."/>
            <person name="Klenk H.-P."/>
            <person name="Goodfellow M."/>
        </authorList>
    </citation>
    <scope>NUCLEOTIDE SEQUENCE [LARGE SCALE GENOMIC DNA]</scope>
    <source>
        <strain evidence="3 4">5R2A7</strain>
    </source>
</reference>
<proteinExistence type="predicted"/>
<keyword evidence="2" id="KW-0472">Membrane</keyword>
<dbReference type="OrthoDB" id="3406034at2"/>
<evidence type="ECO:0000256" key="1">
    <source>
        <dbReference type="SAM" id="MobiDB-lite"/>
    </source>
</evidence>
<dbReference type="EMBL" id="QGKR01000195">
    <property type="protein sequence ID" value="PWR08647.1"/>
    <property type="molecule type" value="Genomic_DNA"/>
</dbReference>
<keyword evidence="4" id="KW-1185">Reference proteome</keyword>
<comment type="caution">
    <text evidence="3">The sequence shown here is derived from an EMBL/GenBank/DDBJ whole genome shotgun (WGS) entry which is preliminary data.</text>
</comment>
<name>A0A317D263_9ACTN</name>
<evidence type="ECO:0000313" key="4">
    <source>
        <dbReference type="Proteomes" id="UP000245410"/>
    </source>
</evidence>
<keyword evidence="2" id="KW-1133">Transmembrane helix</keyword>